<feature type="compositionally biased region" description="Basic and acidic residues" evidence="1">
    <location>
        <begin position="46"/>
        <end position="68"/>
    </location>
</feature>
<keyword evidence="3" id="KW-1185">Reference proteome</keyword>
<accession>A0A078JH03</accession>
<dbReference type="Gramene" id="CDY65999">
    <property type="protein sequence ID" value="CDY65999"/>
    <property type="gene ID" value="GSBRNA2T00051152001"/>
</dbReference>
<proteinExistence type="predicted"/>
<organism evidence="2 3">
    <name type="scientific">Brassica napus</name>
    <name type="common">Rape</name>
    <dbReference type="NCBI Taxonomy" id="3708"/>
    <lineage>
        <taxon>Eukaryota</taxon>
        <taxon>Viridiplantae</taxon>
        <taxon>Streptophyta</taxon>
        <taxon>Embryophyta</taxon>
        <taxon>Tracheophyta</taxon>
        <taxon>Spermatophyta</taxon>
        <taxon>Magnoliopsida</taxon>
        <taxon>eudicotyledons</taxon>
        <taxon>Gunneridae</taxon>
        <taxon>Pentapetalae</taxon>
        <taxon>rosids</taxon>
        <taxon>malvids</taxon>
        <taxon>Brassicales</taxon>
        <taxon>Brassicaceae</taxon>
        <taxon>Brassiceae</taxon>
        <taxon>Brassica</taxon>
    </lineage>
</organism>
<name>A0A078JH03_BRANA</name>
<evidence type="ECO:0000313" key="2">
    <source>
        <dbReference type="EMBL" id="CDY65999.1"/>
    </source>
</evidence>
<dbReference type="Proteomes" id="UP000028999">
    <property type="component" value="Unassembled WGS sequence"/>
</dbReference>
<evidence type="ECO:0000313" key="3">
    <source>
        <dbReference type="Proteomes" id="UP000028999"/>
    </source>
</evidence>
<feature type="region of interest" description="Disordered" evidence="1">
    <location>
        <begin position="1"/>
        <end position="73"/>
    </location>
</feature>
<dbReference type="PaxDb" id="3708-A0A078JH03"/>
<reference evidence="2 3" key="1">
    <citation type="journal article" date="2014" name="Science">
        <title>Plant genetics. Early allopolyploid evolution in the post-Neolithic Brassica napus oilseed genome.</title>
        <authorList>
            <person name="Chalhoub B."/>
            <person name="Denoeud F."/>
            <person name="Liu S."/>
            <person name="Parkin I.A."/>
            <person name="Tang H."/>
            <person name="Wang X."/>
            <person name="Chiquet J."/>
            <person name="Belcram H."/>
            <person name="Tong C."/>
            <person name="Samans B."/>
            <person name="Correa M."/>
            <person name="Da Silva C."/>
            <person name="Just J."/>
            <person name="Falentin C."/>
            <person name="Koh C.S."/>
            <person name="Le Clainche I."/>
            <person name="Bernard M."/>
            <person name="Bento P."/>
            <person name="Noel B."/>
            <person name="Labadie K."/>
            <person name="Alberti A."/>
            <person name="Charles M."/>
            <person name="Arnaud D."/>
            <person name="Guo H."/>
            <person name="Daviaud C."/>
            <person name="Alamery S."/>
            <person name="Jabbari K."/>
            <person name="Zhao M."/>
            <person name="Edger P.P."/>
            <person name="Chelaifa H."/>
            <person name="Tack D."/>
            <person name="Lassalle G."/>
            <person name="Mestiri I."/>
            <person name="Schnel N."/>
            <person name="Le Paslier M.C."/>
            <person name="Fan G."/>
            <person name="Renault V."/>
            <person name="Bayer P.E."/>
            <person name="Golicz A.A."/>
            <person name="Manoli S."/>
            <person name="Lee T.H."/>
            <person name="Thi V.H."/>
            <person name="Chalabi S."/>
            <person name="Hu Q."/>
            <person name="Fan C."/>
            <person name="Tollenaere R."/>
            <person name="Lu Y."/>
            <person name="Battail C."/>
            <person name="Shen J."/>
            <person name="Sidebottom C.H."/>
            <person name="Wang X."/>
            <person name="Canaguier A."/>
            <person name="Chauveau A."/>
            <person name="Berard A."/>
            <person name="Deniot G."/>
            <person name="Guan M."/>
            <person name="Liu Z."/>
            <person name="Sun F."/>
            <person name="Lim Y.P."/>
            <person name="Lyons E."/>
            <person name="Town C.D."/>
            <person name="Bancroft I."/>
            <person name="Wang X."/>
            <person name="Meng J."/>
            <person name="Ma J."/>
            <person name="Pires J.C."/>
            <person name="King G.J."/>
            <person name="Brunel D."/>
            <person name="Delourme R."/>
            <person name="Renard M."/>
            <person name="Aury J.M."/>
            <person name="Adams K.L."/>
            <person name="Batley J."/>
            <person name="Snowdon R.J."/>
            <person name="Tost J."/>
            <person name="Edwards D."/>
            <person name="Zhou Y."/>
            <person name="Hua W."/>
            <person name="Sharpe A.G."/>
            <person name="Paterson A.H."/>
            <person name="Guan C."/>
            <person name="Wincker P."/>
        </authorList>
    </citation>
    <scope>NUCLEOTIDE SEQUENCE [LARGE SCALE GENOMIC DNA]</scope>
    <source>
        <strain evidence="3">cv. Darmor-bzh</strain>
    </source>
</reference>
<sequence length="121" mass="14363">MQPTSILSKPPRFLHANRTSFMIKISPKMTQPLRKARNNQSETEEENRSNREPQETMIKRNRENPGDGRRRRCDRIIPSWRQKPAKKCCENHHFPESKARTLGRLNWNNPVMGTSRRKLPF</sequence>
<dbReference type="EMBL" id="LK035040">
    <property type="protein sequence ID" value="CDY65999.1"/>
    <property type="molecule type" value="Genomic_DNA"/>
</dbReference>
<protein>
    <submittedName>
        <fullName evidence="2">BnaCnng49270D protein</fullName>
    </submittedName>
</protein>
<dbReference type="AlphaFoldDB" id="A0A078JH03"/>
<gene>
    <name evidence="2" type="primary">BnaCnng49270D</name>
    <name evidence="2" type="ORF">GSBRNA2T00051152001</name>
</gene>
<evidence type="ECO:0000256" key="1">
    <source>
        <dbReference type="SAM" id="MobiDB-lite"/>
    </source>
</evidence>